<dbReference type="Proteomes" id="UP000184038">
    <property type="component" value="Unassembled WGS sequence"/>
</dbReference>
<evidence type="ECO:0000313" key="1">
    <source>
        <dbReference type="EMBL" id="SHN00313.1"/>
    </source>
</evidence>
<evidence type="ECO:0000313" key="2">
    <source>
        <dbReference type="Proteomes" id="UP000184038"/>
    </source>
</evidence>
<protein>
    <submittedName>
        <fullName evidence="1">Uncharacterized protein</fullName>
    </submittedName>
</protein>
<reference evidence="1 2" key="1">
    <citation type="submission" date="2016-11" db="EMBL/GenBank/DDBJ databases">
        <authorList>
            <person name="Jaros S."/>
            <person name="Januszkiewicz K."/>
            <person name="Wedrychowicz H."/>
        </authorList>
    </citation>
    <scope>NUCLEOTIDE SEQUENCE [LARGE SCALE GENOMIC DNA]</scope>
    <source>
        <strain evidence="1 2">DSM 15930</strain>
    </source>
</reference>
<dbReference type="RefSeq" id="WP_073291297.1">
    <property type="nucleotide sequence ID" value="NZ_FRCP01000026.1"/>
</dbReference>
<gene>
    <name evidence="1" type="ORF">SAMN02746066_04320</name>
</gene>
<dbReference type="AlphaFoldDB" id="A0A1M7N9Q0"/>
<organism evidence="1 2">
    <name type="scientific">Anaerosporobacter mobilis DSM 15930</name>
    <dbReference type="NCBI Taxonomy" id="1120996"/>
    <lineage>
        <taxon>Bacteria</taxon>
        <taxon>Bacillati</taxon>
        <taxon>Bacillota</taxon>
        <taxon>Clostridia</taxon>
        <taxon>Lachnospirales</taxon>
        <taxon>Lachnospiraceae</taxon>
        <taxon>Anaerosporobacter</taxon>
    </lineage>
</organism>
<accession>A0A1M7N9Q0</accession>
<proteinExistence type="predicted"/>
<sequence>MKWSDFTYSDSDFYIPYDENQRAVRGYLLTTLGINLEEIPTILHEPFHYYEFRRPSKDTLYAQKVPLSDIVGTTHQDYGYMTVIETYMRLKRAYYHIKDGLVTRNKYFRMLKKPVHEQELPIILSQLNNGKYIVDGNGNHRVILYKIMMLSEIASKYPYANDDNYDLECMTFNDVRKKYWLNAMVHSTICY</sequence>
<keyword evidence="2" id="KW-1185">Reference proteome</keyword>
<dbReference type="EMBL" id="FRCP01000026">
    <property type="protein sequence ID" value="SHN00313.1"/>
    <property type="molecule type" value="Genomic_DNA"/>
</dbReference>
<name>A0A1M7N9Q0_9FIRM</name>